<dbReference type="Gene3D" id="1.20.1260.20">
    <property type="entry name" value="PPE superfamily"/>
    <property type="match status" value="1"/>
</dbReference>
<evidence type="ECO:0000259" key="3">
    <source>
        <dbReference type="Pfam" id="PF00823"/>
    </source>
</evidence>
<comment type="similarity">
    <text evidence="1">Belongs to the mycobacterial PPE family.</text>
</comment>
<gene>
    <name evidence="4" type="ORF">XV03_03965</name>
</gene>
<dbReference type="SUPFAM" id="SSF140459">
    <property type="entry name" value="PE/PPE dimer-like"/>
    <property type="match status" value="1"/>
</dbReference>
<dbReference type="AlphaFoldDB" id="A0A2A3LD00"/>
<feature type="region of interest" description="Disordered" evidence="2">
    <location>
        <begin position="230"/>
        <end position="278"/>
    </location>
</feature>
<accession>A0A2A3LD00</accession>
<dbReference type="Proteomes" id="UP000218842">
    <property type="component" value="Unassembled WGS sequence"/>
</dbReference>
<protein>
    <recommendedName>
        <fullName evidence="3">PPE domain-containing protein</fullName>
    </recommendedName>
</protein>
<evidence type="ECO:0000256" key="1">
    <source>
        <dbReference type="ARBA" id="ARBA00010652"/>
    </source>
</evidence>
<name>A0A2A3LD00_MYCAV</name>
<proteinExistence type="inferred from homology"/>
<dbReference type="RefSeq" id="WP_084021527.1">
    <property type="nucleotide sequence ID" value="NZ_BDNC01000033.1"/>
</dbReference>
<feature type="compositionally biased region" description="Low complexity" evidence="2">
    <location>
        <begin position="388"/>
        <end position="413"/>
    </location>
</feature>
<feature type="domain" description="PPE" evidence="3">
    <location>
        <begin position="7"/>
        <end position="151"/>
    </location>
</feature>
<organism evidence="4 5">
    <name type="scientific">Mycobacterium avium subsp. hominissuis</name>
    <dbReference type="NCBI Taxonomy" id="439334"/>
    <lineage>
        <taxon>Bacteria</taxon>
        <taxon>Bacillati</taxon>
        <taxon>Actinomycetota</taxon>
        <taxon>Actinomycetes</taxon>
        <taxon>Mycobacteriales</taxon>
        <taxon>Mycobacteriaceae</taxon>
        <taxon>Mycobacterium</taxon>
        <taxon>Mycobacterium avium complex (MAC)</taxon>
    </lineage>
</organism>
<evidence type="ECO:0000313" key="5">
    <source>
        <dbReference type="Proteomes" id="UP000218842"/>
    </source>
</evidence>
<feature type="compositionally biased region" description="Polar residues" evidence="2">
    <location>
        <begin position="232"/>
        <end position="264"/>
    </location>
</feature>
<dbReference type="InterPro" id="IPR038332">
    <property type="entry name" value="PPE_sf"/>
</dbReference>
<dbReference type="EMBL" id="LBGZ01000029">
    <property type="protein sequence ID" value="PBJ39140.1"/>
    <property type="molecule type" value="Genomic_DNA"/>
</dbReference>
<evidence type="ECO:0000256" key="2">
    <source>
        <dbReference type="SAM" id="MobiDB-lite"/>
    </source>
</evidence>
<reference evidence="4 5" key="1">
    <citation type="journal article" date="2017" name="Genome Biol. Evol.">
        <title>Population Structure and Local Adaptation of MAC Lung Disease Agent Mycobacterium avium subsp. hominissuis.</title>
        <authorList>
            <person name="Yano H."/>
            <person name="Iwamoto T."/>
            <person name="Nishiuchi Y."/>
            <person name="Nakajima C."/>
            <person name="Starkova D.A."/>
            <person name="Mokrousov I."/>
            <person name="Narvskaya O."/>
            <person name="Yoshida S."/>
            <person name="Arikawa K."/>
            <person name="Nakanishi N."/>
            <person name="Osaki K."/>
            <person name="Nakagawa I."/>
            <person name="Ato M."/>
            <person name="Suzuki Y."/>
            <person name="Maruyama F."/>
        </authorList>
    </citation>
    <scope>NUCLEOTIDE SEQUENCE [LARGE SCALE GENOMIC DNA]</scope>
    <source>
        <strain evidence="4 5">OCU466</strain>
    </source>
</reference>
<dbReference type="InterPro" id="IPR000030">
    <property type="entry name" value="PPE_dom"/>
</dbReference>
<comment type="caution">
    <text evidence="4">The sequence shown here is derived from an EMBL/GenBank/DDBJ whole genome shotgun (WGS) entry which is preliminary data.</text>
</comment>
<evidence type="ECO:0000313" key="4">
    <source>
        <dbReference type="EMBL" id="PBJ39140.1"/>
    </source>
</evidence>
<sequence length="435" mass="43123">MTDAPEALPPEVNSSLVHGGDGPASLEQAALAFAQAAATDEANADTLLGIIAAVRDQWDGDTANQYAASLQPLVAWFKTLAVNGAASAEQIQAAAASIAQAIATSPHPVQVTTNRTTWGALAATNFFGVNFPPMGVLDTHYMEMWFQAAFARGSSDIETEVATTSLAPFEPPPIPVNLPAMGAPLATAAANAAFIAPAGPAQAADLAASEAGWDATLVAGAAGDGVGLAGNRPNSSWAGRANQDVNQQQDKLQDASKQGSQDMTQFASQAGSMAGQAGQLPAQLAQGFTQPLQQAGQLPQQASSLLQPLMSAANGGHGLGGGLDAAAAPVMPPMNFASGTGSLSAALTRPASFGGGGLGGSGGSGLRLPGSSLAPAAGSELAASNAAKLAAAESGAASSGGTSLLGTPRSGSSAQKNPRNRYESHSFGIDTEQAS</sequence>
<feature type="region of interest" description="Disordered" evidence="2">
    <location>
        <begin position="1"/>
        <end position="20"/>
    </location>
</feature>
<feature type="region of interest" description="Disordered" evidence="2">
    <location>
        <begin position="388"/>
        <end position="435"/>
    </location>
</feature>
<dbReference type="Pfam" id="PF00823">
    <property type="entry name" value="PPE"/>
    <property type="match status" value="1"/>
</dbReference>
<feature type="compositionally biased region" description="Low complexity" evidence="2">
    <location>
        <begin position="265"/>
        <end position="278"/>
    </location>
</feature>